<dbReference type="PANTHER" id="PTHR34216">
    <property type="match status" value="1"/>
</dbReference>
<evidence type="ECO:0000313" key="7">
    <source>
        <dbReference type="EMBL" id="TWI92636.1"/>
    </source>
</evidence>
<evidence type="ECO:0000256" key="3">
    <source>
        <dbReference type="ARBA" id="ARBA00020071"/>
    </source>
</evidence>
<accession>A0A562TIC5</accession>
<proteinExistence type="inferred from homology"/>
<comment type="similarity">
    <text evidence="2">Belongs to the polysaccharide deacetylase family.</text>
</comment>
<evidence type="ECO:0000256" key="1">
    <source>
        <dbReference type="ARBA" id="ARBA00003236"/>
    </source>
</evidence>
<sequence length="355" mass="39864">MSAREAFFRFGFNALQATGVSRAIAPLTQGCGAIFMMHHVCPPRTEAFQPNRHLEITPEFLRQTVQQIRSSGYEILPIGEAVDLLKAGYARKRYAVLTLDDGYRDNIEHALPILQDLDAPFTVYVASGLIDETAELWWIALEEIIRENAEIRLTDDGNPLPARTVQEKKQCYAQVCRLLTLKVSEMEQRQIVRDLAKRYRYDLPGLSSRFMMSWDDVRALGRQRLATIGAHTQNHYALARLETKDAREDIVTGSDRLEQQTGVKPRHFAYPYGKAYAVSERDAALAGEAGFLSAVTTRPGVLQSAHARQPLMLPRVSLNGCFQERAVVAQYLTGVPFAAYRAVSWLRNGLGLRPA</sequence>
<feature type="domain" description="NodB homology" evidence="6">
    <location>
        <begin position="93"/>
        <end position="355"/>
    </location>
</feature>
<protein>
    <recommendedName>
        <fullName evidence="3">Chitooligosaccharide deacetylase</fullName>
    </recommendedName>
    <alternativeName>
        <fullName evidence="5">Nodulation protein B</fullName>
    </alternativeName>
</protein>
<dbReference type="CDD" id="cd10968">
    <property type="entry name" value="CE4_Mlr8448_like_5s"/>
    <property type="match status" value="1"/>
</dbReference>
<dbReference type="SUPFAM" id="SSF88713">
    <property type="entry name" value="Glycoside hydrolase/deacetylase"/>
    <property type="match status" value="1"/>
</dbReference>
<comment type="caution">
    <text evidence="7">The sequence shown here is derived from an EMBL/GenBank/DDBJ whole genome shotgun (WGS) entry which is preliminary data.</text>
</comment>
<comment type="function">
    <text evidence="1">Is involved in generating a small heat-stable compound (Nod), an acylated oligomer of N-acetylglucosamine, that stimulates mitosis in various plant protoplasts.</text>
</comment>
<dbReference type="Pfam" id="PF01522">
    <property type="entry name" value="Polysacc_deac_1"/>
    <property type="match status" value="1"/>
</dbReference>
<evidence type="ECO:0000313" key="8">
    <source>
        <dbReference type="Proteomes" id="UP000320593"/>
    </source>
</evidence>
<dbReference type="EMBL" id="VLLF01000001">
    <property type="protein sequence ID" value="TWI92636.1"/>
    <property type="molecule type" value="Genomic_DNA"/>
</dbReference>
<organism evidence="7 8">
    <name type="scientific">Roseibium hamelinense</name>
    <dbReference type="NCBI Taxonomy" id="150831"/>
    <lineage>
        <taxon>Bacteria</taxon>
        <taxon>Pseudomonadati</taxon>
        <taxon>Pseudomonadota</taxon>
        <taxon>Alphaproteobacteria</taxon>
        <taxon>Hyphomicrobiales</taxon>
        <taxon>Stappiaceae</taxon>
        <taxon>Roseibium</taxon>
    </lineage>
</organism>
<reference evidence="7 8" key="1">
    <citation type="submission" date="2019-07" db="EMBL/GenBank/DDBJ databases">
        <title>Genomic Encyclopedia of Archaeal and Bacterial Type Strains, Phase II (KMG-II): from individual species to whole genera.</title>
        <authorList>
            <person name="Goeker M."/>
        </authorList>
    </citation>
    <scope>NUCLEOTIDE SEQUENCE [LARGE SCALE GENOMIC DNA]</scope>
    <source>
        <strain evidence="7 8">ATCC BAA-252</strain>
    </source>
</reference>
<evidence type="ECO:0000256" key="2">
    <source>
        <dbReference type="ARBA" id="ARBA00010973"/>
    </source>
</evidence>
<evidence type="ECO:0000259" key="6">
    <source>
        <dbReference type="PROSITE" id="PS51677"/>
    </source>
</evidence>
<dbReference type="InterPro" id="IPR011330">
    <property type="entry name" value="Glyco_hydro/deAcase_b/a-brl"/>
</dbReference>
<dbReference type="PANTHER" id="PTHR34216:SF7">
    <property type="entry name" value="POLY-BETA-1,6-N-ACETYL-D-GLUCOSAMINE N-DEACETYLASE"/>
    <property type="match status" value="1"/>
</dbReference>
<dbReference type="InterPro" id="IPR002509">
    <property type="entry name" value="NODB_dom"/>
</dbReference>
<dbReference type="GO" id="GO:0005975">
    <property type="term" value="P:carbohydrate metabolic process"/>
    <property type="evidence" value="ECO:0007669"/>
    <property type="project" value="InterPro"/>
</dbReference>
<keyword evidence="4" id="KW-0732">Signal</keyword>
<evidence type="ECO:0000256" key="4">
    <source>
        <dbReference type="ARBA" id="ARBA00022729"/>
    </source>
</evidence>
<evidence type="ECO:0000256" key="5">
    <source>
        <dbReference type="ARBA" id="ARBA00032976"/>
    </source>
</evidence>
<dbReference type="GO" id="GO:0016810">
    <property type="term" value="F:hydrolase activity, acting on carbon-nitrogen (but not peptide) bonds"/>
    <property type="evidence" value="ECO:0007669"/>
    <property type="project" value="InterPro"/>
</dbReference>
<dbReference type="PROSITE" id="PS51677">
    <property type="entry name" value="NODB"/>
    <property type="match status" value="1"/>
</dbReference>
<gene>
    <name evidence="7" type="ORF">JM93_00179</name>
</gene>
<name>A0A562TIC5_9HYPH</name>
<keyword evidence="8" id="KW-1185">Reference proteome</keyword>
<dbReference type="AlphaFoldDB" id="A0A562TIC5"/>
<dbReference type="InterPro" id="IPR051398">
    <property type="entry name" value="Polysacch_Deacetylase"/>
</dbReference>
<dbReference type="Gene3D" id="3.20.20.370">
    <property type="entry name" value="Glycoside hydrolase/deacetylase"/>
    <property type="match status" value="1"/>
</dbReference>
<dbReference type="Proteomes" id="UP000320593">
    <property type="component" value="Unassembled WGS sequence"/>
</dbReference>
<dbReference type="OrthoDB" id="9782872at2"/>